<gene>
    <name evidence="3" type="ORF">IDJ75_15155</name>
</gene>
<feature type="chain" id="PRO_5046579102" evidence="1">
    <location>
        <begin position="22"/>
        <end position="216"/>
    </location>
</feature>
<comment type="caution">
    <text evidence="3">The sequence shown here is derived from an EMBL/GenBank/DDBJ whole genome shotgun (WGS) entry which is preliminary data.</text>
</comment>
<feature type="signal peptide" evidence="1">
    <location>
        <begin position="1"/>
        <end position="21"/>
    </location>
</feature>
<sequence>MFKKYLLPLLFLLITANSVSAQTDWKLKANSDGIKVYSSEVAGSKFKALRVECNFQATLAQIVTVLLDVKTCTEWVYHTKSITLLKQPSPSEIYYYSEVSLPWPTSNRDFVAHLMVSQDAENKVVTVDGPAVNGLVPLKDGIVRVTNSKGKWVITPLGKDEIKVEYTLHVDPAGSLPAWLVNMVASEGPTQSFKKLKLQLKKPEYKNANLAFIKNY</sequence>
<dbReference type="Gene3D" id="3.30.530.20">
    <property type="match status" value="1"/>
</dbReference>
<dbReference type="SUPFAM" id="SSF55961">
    <property type="entry name" value="Bet v1-like"/>
    <property type="match status" value="1"/>
</dbReference>
<dbReference type="InterPro" id="IPR051213">
    <property type="entry name" value="START_lipid_transfer"/>
</dbReference>
<dbReference type="PANTHER" id="PTHR19308">
    <property type="entry name" value="PHOSPHATIDYLCHOLINE TRANSFER PROTEIN"/>
    <property type="match status" value="1"/>
</dbReference>
<dbReference type="PANTHER" id="PTHR19308:SF14">
    <property type="entry name" value="START DOMAIN-CONTAINING PROTEIN"/>
    <property type="match status" value="1"/>
</dbReference>
<evidence type="ECO:0000259" key="2">
    <source>
        <dbReference type="PROSITE" id="PS50848"/>
    </source>
</evidence>
<protein>
    <submittedName>
        <fullName evidence="3">Lipid-binding protein</fullName>
    </submittedName>
</protein>
<keyword evidence="1" id="KW-0732">Signal</keyword>
<dbReference type="PIRSF" id="PIRSF039033">
    <property type="entry name" value="START_dom"/>
    <property type="match status" value="1"/>
</dbReference>
<accession>A0ABR7X7Q0</accession>
<keyword evidence="4" id="KW-1185">Reference proteome</keyword>
<dbReference type="EMBL" id="JACWMW010000003">
    <property type="protein sequence ID" value="MBD1386623.1"/>
    <property type="molecule type" value="Genomic_DNA"/>
</dbReference>
<evidence type="ECO:0000256" key="1">
    <source>
        <dbReference type="SAM" id="SignalP"/>
    </source>
</evidence>
<name>A0ABR7X7Q0_9SPHI</name>
<dbReference type="Proteomes" id="UP000618754">
    <property type="component" value="Unassembled WGS sequence"/>
</dbReference>
<organism evidence="3 4">
    <name type="scientific">Mucilaginibacter rigui</name>
    <dbReference type="NCBI Taxonomy" id="534635"/>
    <lineage>
        <taxon>Bacteria</taxon>
        <taxon>Pseudomonadati</taxon>
        <taxon>Bacteroidota</taxon>
        <taxon>Sphingobacteriia</taxon>
        <taxon>Sphingobacteriales</taxon>
        <taxon>Sphingobacteriaceae</taxon>
        <taxon>Mucilaginibacter</taxon>
    </lineage>
</organism>
<dbReference type="Pfam" id="PF01852">
    <property type="entry name" value="START"/>
    <property type="match status" value="1"/>
</dbReference>
<dbReference type="InterPro" id="IPR002913">
    <property type="entry name" value="START_lipid-bd_dom"/>
</dbReference>
<dbReference type="InterPro" id="IPR023393">
    <property type="entry name" value="START-like_dom_sf"/>
</dbReference>
<evidence type="ECO:0000313" key="4">
    <source>
        <dbReference type="Proteomes" id="UP000618754"/>
    </source>
</evidence>
<evidence type="ECO:0000313" key="3">
    <source>
        <dbReference type="EMBL" id="MBD1386623.1"/>
    </source>
</evidence>
<dbReference type="PROSITE" id="PS50848">
    <property type="entry name" value="START"/>
    <property type="match status" value="1"/>
</dbReference>
<feature type="domain" description="START" evidence="2">
    <location>
        <begin position="25"/>
        <end position="205"/>
    </location>
</feature>
<dbReference type="InterPro" id="IPR028347">
    <property type="entry name" value="START_dom_prot"/>
</dbReference>
<reference evidence="3 4" key="1">
    <citation type="submission" date="2020-09" db="EMBL/GenBank/DDBJ databases">
        <title>Novel species of Mucilaginibacter isolated from a glacier on the Tibetan Plateau.</title>
        <authorList>
            <person name="Liu Q."/>
            <person name="Xin Y.-H."/>
        </authorList>
    </citation>
    <scope>NUCLEOTIDE SEQUENCE [LARGE SCALE GENOMIC DNA]</scope>
    <source>
        <strain evidence="3 4">CGMCC 1.13878</strain>
    </source>
</reference>
<proteinExistence type="predicted"/>
<dbReference type="RefSeq" id="WP_191176464.1">
    <property type="nucleotide sequence ID" value="NZ_JACWMW010000003.1"/>
</dbReference>